<dbReference type="EMBL" id="BART01042440">
    <property type="protein sequence ID" value="GAH23165.1"/>
    <property type="molecule type" value="Genomic_DNA"/>
</dbReference>
<dbReference type="AlphaFoldDB" id="X1ES68"/>
<accession>X1ES68</accession>
<feature type="non-terminal residue" evidence="1">
    <location>
        <position position="31"/>
    </location>
</feature>
<proteinExistence type="predicted"/>
<organism evidence="1">
    <name type="scientific">marine sediment metagenome</name>
    <dbReference type="NCBI Taxonomy" id="412755"/>
    <lineage>
        <taxon>unclassified sequences</taxon>
        <taxon>metagenomes</taxon>
        <taxon>ecological metagenomes</taxon>
    </lineage>
</organism>
<feature type="non-terminal residue" evidence="1">
    <location>
        <position position="1"/>
    </location>
</feature>
<evidence type="ECO:0000313" key="1">
    <source>
        <dbReference type="EMBL" id="GAH23165.1"/>
    </source>
</evidence>
<name>X1ES68_9ZZZZ</name>
<sequence>LPKISYEVGTEEVHGGLADLNAFRKLLKGLE</sequence>
<protein>
    <submittedName>
        <fullName evidence="1">Uncharacterized protein</fullName>
    </submittedName>
</protein>
<comment type="caution">
    <text evidence="1">The sequence shown here is derived from an EMBL/GenBank/DDBJ whole genome shotgun (WGS) entry which is preliminary data.</text>
</comment>
<reference evidence="1" key="1">
    <citation type="journal article" date="2014" name="Front. Microbiol.">
        <title>High frequency of phylogenetically diverse reductive dehalogenase-homologous genes in deep subseafloor sedimentary metagenomes.</title>
        <authorList>
            <person name="Kawai M."/>
            <person name="Futagami T."/>
            <person name="Toyoda A."/>
            <person name="Takaki Y."/>
            <person name="Nishi S."/>
            <person name="Hori S."/>
            <person name="Arai W."/>
            <person name="Tsubouchi T."/>
            <person name="Morono Y."/>
            <person name="Uchiyama I."/>
            <person name="Ito T."/>
            <person name="Fujiyama A."/>
            <person name="Inagaki F."/>
            <person name="Takami H."/>
        </authorList>
    </citation>
    <scope>NUCLEOTIDE SEQUENCE</scope>
    <source>
        <strain evidence="1">Expedition CK06-06</strain>
    </source>
</reference>
<gene>
    <name evidence="1" type="ORF">S01H4_67447</name>
</gene>